<dbReference type="InterPro" id="IPR017853">
    <property type="entry name" value="GH"/>
</dbReference>
<evidence type="ECO:0000256" key="3">
    <source>
        <dbReference type="ARBA" id="ARBA00012744"/>
    </source>
</evidence>
<dbReference type="GO" id="GO:0016787">
    <property type="term" value="F:hydrolase activity"/>
    <property type="evidence" value="ECO:0007669"/>
    <property type="project" value="UniProtKB-KW"/>
</dbReference>
<proteinExistence type="inferred from homology"/>
<dbReference type="Gene3D" id="2.60.40.10">
    <property type="entry name" value="Immunoglobulins"/>
    <property type="match status" value="1"/>
</dbReference>
<dbReference type="InterPro" id="IPR051915">
    <property type="entry name" value="Cellulose_Degrad_GH3"/>
</dbReference>
<comment type="catalytic activity">
    <reaction evidence="1">
        <text>Hydrolysis of terminal, non-reducing beta-D-glucosyl residues with release of beta-D-glucose.</text>
        <dbReference type="EC" id="3.2.1.21"/>
    </reaction>
</comment>
<keyword evidence="4" id="KW-0732">Signal</keyword>
<comment type="similarity">
    <text evidence="2">Belongs to the glycosyl hydrolase 3 family.</text>
</comment>
<dbReference type="PANTHER" id="PTHR30620">
    <property type="entry name" value="PERIPLASMIC BETA-GLUCOSIDASE-RELATED"/>
    <property type="match status" value="1"/>
</dbReference>
<dbReference type="Gene3D" id="3.20.20.300">
    <property type="entry name" value="Glycoside hydrolase, family 3, N-terminal domain"/>
    <property type="match status" value="1"/>
</dbReference>
<dbReference type="RefSeq" id="WP_380425600.1">
    <property type="nucleotide sequence ID" value="NZ_JBHRZV010000027.1"/>
</dbReference>
<dbReference type="InterPro" id="IPR002772">
    <property type="entry name" value="Glyco_hydro_3_C"/>
</dbReference>
<dbReference type="InterPro" id="IPR013783">
    <property type="entry name" value="Ig-like_fold"/>
</dbReference>
<dbReference type="PANTHER" id="PTHR30620:SF16">
    <property type="entry name" value="LYSOSOMAL BETA GLUCOSIDASE"/>
    <property type="match status" value="1"/>
</dbReference>
<reference evidence="9" key="1">
    <citation type="journal article" date="2019" name="Int. J. Syst. Evol. Microbiol.">
        <title>The Global Catalogue of Microorganisms (GCM) 10K type strain sequencing project: providing services to taxonomists for standard genome sequencing and annotation.</title>
        <authorList>
            <consortium name="The Broad Institute Genomics Platform"/>
            <consortium name="The Broad Institute Genome Sequencing Center for Infectious Disease"/>
            <person name="Wu L."/>
            <person name="Ma J."/>
        </authorList>
    </citation>
    <scope>NUCLEOTIDE SEQUENCE [LARGE SCALE GENOMIC DNA]</scope>
    <source>
        <strain evidence="9">CCUG 67170</strain>
    </source>
</reference>
<organism evidence="8 9">
    <name type="scientific">Streptococcus caprae</name>
    <dbReference type="NCBI Taxonomy" id="1640501"/>
    <lineage>
        <taxon>Bacteria</taxon>
        <taxon>Bacillati</taxon>
        <taxon>Bacillota</taxon>
        <taxon>Bacilli</taxon>
        <taxon>Lactobacillales</taxon>
        <taxon>Streptococcaceae</taxon>
        <taxon>Streptococcus</taxon>
    </lineage>
</organism>
<evidence type="ECO:0000256" key="5">
    <source>
        <dbReference type="ARBA" id="ARBA00022801"/>
    </source>
</evidence>
<dbReference type="Gene3D" id="3.40.50.1700">
    <property type="entry name" value="Glycoside hydrolase family 3 C-terminal domain"/>
    <property type="match status" value="1"/>
</dbReference>
<dbReference type="Proteomes" id="UP001595807">
    <property type="component" value="Unassembled WGS sequence"/>
</dbReference>
<dbReference type="PRINTS" id="PR00133">
    <property type="entry name" value="GLHYDRLASE3"/>
</dbReference>
<accession>A0ABV8CUB2</accession>
<evidence type="ECO:0000256" key="1">
    <source>
        <dbReference type="ARBA" id="ARBA00000448"/>
    </source>
</evidence>
<keyword evidence="6" id="KW-0326">Glycosidase</keyword>
<keyword evidence="5 8" id="KW-0378">Hydrolase</keyword>
<evidence type="ECO:0000313" key="8">
    <source>
        <dbReference type="EMBL" id="MFC3927721.1"/>
    </source>
</evidence>
<dbReference type="EC" id="3.2.1.21" evidence="3"/>
<keyword evidence="9" id="KW-1185">Reference proteome</keyword>
<protein>
    <recommendedName>
        <fullName evidence="3">beta-glucosidase</fullName>
        <ecNumber evidence="3">3.2.1.21</ecNumber>
    </recommendedName>
</protein>
<dbReference type="SUPFAM" id="SSF52279">
    <property type="entry name" value="Beta-D-glucan exohydrolase, C-terminal domain"/>
    <property type="match status" value="1"/>
</dbReference>
<dbReference type="Pfam" id="PF01915">
    <property type="entry name" value="Glyco_hydro_3_C"/>
    <property type="match status" value="1"/>
</dbReference>
<evidence type="ECO:0000256" key="4">
    <source>
        <dbReference type="ARBA" id="ARBA00022729"/>
    </source>
</evidence>
<dbReference type="Pfam" id="PF14310">
    <property type="entry name" value="Fn3-like"/>
    <property type="match status" value="1"/>
</dbReference>
<dbReference type="EMBL" id="JBHRZV010000027">
    <property type="protein sequence ID" value="MFC3927721.1"/>
    <property type="molecule type" value="Genomic_DNA"/>
</dbReference>
<evidence type="ECO:0000313" key="9">
    <source>
        <dbReference type="Proteomes" id="UP001595807"/>
    </source>
</evidence>
<feature type="domain" description="Fibronectin type III-like" evidence="7">
    <location>
        <begin position="648"/>
        <end position="717"/>
    </location>
</feature>
<evidence type="ECO:0000256" key="6">
    <source>
        <dbReference type="ARBA" id="ARBA00023295"/>
    </source>
</evidence>
<dbReference type="SUPFAM" id="SSF51445">
    <property type="entry name" value="(Trans)glycosidases"/>
    <property type="match status" value="1"/>
</dbReference>
<dbReference type="InterPro" id="IPR036962">
    <property type="entry name" value="Glyco_hydro_3_N_sf"/>
</dbReference>
<evidence type="ECO:0000256" key="2">
    <source>
        <dbReference type="ARBA" id="ARBA00005336"/>
    </source>
</evidence>
<sequence>MKLSAEQETKIQSLIREMTLDEKIAQLNQASVSIVGGFDVPFSELIEMMTDGRLSQDEFHKIMATSEKDYHEEEIKQGLVGSIMVQDPETSNRLQKIAIEESRLGIPLIIGLDVIHGYKTVVPIALAEAGSFDRDLMRRTAQMAAKESRADGIHWHFAPMLDISRDARWGRVSEGGGEDPYLLSQFAKAKIEGLQNDQSSHLNYVAACLKHYVGYGACEGGRDYNTVSMSESLLRNVYLPPFRAAIDAGATTVMAAFNDLNGVPCTVNREMLTDKLREEFGFDGFVVSDANAIRECVAHGIASDEAEAGAKALYAGLDMDMGTEIYLKTLKGSLASGTISLETVDQAVERILRVKMWLGLFDHPYVELPESDELSEDNKALALEAAEKSIVLLKNKDDLLPLPIDTKISIIGELANKASEVSGAWAISFREKDGVSLVEGITKEFPNSRYFEVGGLETPINEAILQEALAYGDVIILVAGELVSMSGEATSRADISLPGEQSKLFAALENLDKPTVAILMNGRPMAIEKEVGQVDAVIEAWHLGIQMGHAVARTLSGANNPSARLTVSFPRVSGQCPVYYNHPNTGRPAGRSKFTSKYMDIEPGALYDFGYGLSYSRFAFGNVVLKETAESIQIILDVSNISDRDGEEVVQLYVTDKVGSLVRPVKELKGFEKVTVASKEKVAVELRVDKKDLGFWNNQGQYCLEDGDFIFTVTDGNENSESFELNLSF</sequence>
<dbReference type="InterPro" id="IPR001764">
    <property type="entry name" value="Glyco_hydro_3_N"/>
</dbReference>
<name>A0ABV8CUB2_9STRE</name>
<dbReference type="InterPro" id="IPR036881">
    <property type="entry name" value="Glyco_hydro_3_C_sf"/>
</dbReference>
<gene>
    <name evidence="8" type="ORF">ACFORF_03685</name>
</gene>
<comment type="caution">
    <text evidence="8">The sequence shown here is derived from an EMBL/GenBank/DDBJ whole genome shotgun (WGS) entry which is preliminary data.</text>
</comment>
<dbReference type="InterPro" id="IPR026891">
    <property type="entry name" value="Fn3-like"/>
</dbReference>
<evidence type="ECO:0000259" key="7">
    <source>
        <dbReference type="SMART" id="SM01217"/>
    </source>
</evidence>
<dbReference type="SMART" id="SM01217">
    <property type="entry name" value="Fn3_like"/>
    <property type="match status" value="1"/>
</dbReference>
<dbReference type="Pfam" id="PF00933">
    <property type="entry name" value="Glyco_hydro_3"/>
    <property type="match status" value="1"/>
</dbReference>